<dbReference type="NCBIfam" id="TIGR03568">
    <property type="entry name" value="NeuC_NnaA"/>
    <property type="match status" value="1"/>
</dbReference>
<evidence type="ECO:0000259" key="1">
    <source>
        <dbReference type="Pfam" id="PF02350"/>
    </source>
</evidence>
<gene>
    <name evidence="2" type="primary">neuC</name>
    <name evidence="2" type="ORF">ERS739220_01602</name>
</gene>
<dbReference type="InterPro" id="IPR003331">
    <property type="entry name" value="UDP_GlcNAc_Epimerase_2_dom"/>
</dbReference>
<dbReference type="RefSeq" id="WP_059426908.1">
    <property type="nucleotide sequence ID" value="NZ_FAUT01000001.1"/>
</dbReference>
<dbReference type="Gene3D" id="3.40.50.2000">
    <property type="entry name" value="Glycogen Phosphorylase B"/>
    <property type="match status" value="2"/>
</dbReference>
<organism evidence="2 3">
    <name type="scientific">Campylobacter hyointestinalis subsp. hyointestinalis</name>
    <dbReference type="NCBI Taxonomy" id="91352"/>
    <lineage>
        <taxon>Bacteria</taxon>
        <taxon>Pseudomonadati</taxon>
        <taxon>Campylobacterota</taxon>
        <taxon>Epsilonproteobacteria</taxon>
        <taxon>Campylobacterales</taxon>
        <taxon>Campylobacteraceae</taxon>
        <taxon>Campylobacter</taxon>
    </lineage>
</organism>
<dbReference type="CDD" id="cd03786">
    <property type="entry name" value="GTB_UDP-GlcNAc_2-Epimerase"/>
    <property type="match status" value="1"/>
</dbReference>
<feature type="domain" description="UDP-N-acetylglucosamine 2-epimerase" evidence="1">
    <location>
        <begin position="24"/>
        <end position="359"/>
    </location>
</feature>
<proteinExistence type="predicted"/>
<dbReference type="PANTHER" id="PTHR43174:SF3">
    <property type="entry name" value="UDP-N-ACETYLGLUCOSAMINE 2-EPIMERASE"/>
    <property type="match status" value="1"/>
</dbReference>
<evidence type="ECO:0000313" key="2">
    <source>
        <dbReference type="EMBL" id="CUU85568.1"/>
    </source>
</evidence>
<protein>
    <submittedName>
        <fullName evidence="2">UDP-N-acetylglucosamine 2-epimerase</fullName>
        <ecNumber evidence="2">5.1.3.14</ecNumber>
    </submittedName>
</protein>
<dbReference type="GO" id="GO:0004553">
    <property type="term" value="F:hydrolase activity, hydrolyzing O-glycosyl compounds"/>
    <property type="evidence" value="ECO:0007669"/>
    <property type="project" value="InterPro"/>
</dbReference>
<dbReference type="Pfam" id="PF02350">
    <property type="entry name" value="Epimerase_2"/>
    <property type="match status" value="1"/>
</dbReference>
<dbReference type="InterPro" id="IPR020004">
    <property type="entry name" value="UDP-GlcNAc_Epase"/>
</dbReference>
<dbReference type="EC" id="5.1.3.14" evidence="2"/>
<name>A0A9W5EVM7_CAMHY</name>
<keyword evidence="2" id="KW-0413">Isomerase</keyword>
<evidence type="ECO:0000313" key="3">
    <source>
        <dbReference type="Proteomes" id="UP000052257"/>
    </source>
</evidence>
<comment type="caution">
    <text evidence="2">The sequence shown here is derived from an EMBL/GenBank/DDBJ whole genome shotgun (WGS) entry which is preliminary data.</text>
</comment>
<dbReference type="AlphaFoldDB" id="A0A9W5EVM7"/>
<dbReference type="EMBL" id="FAUW01000004">
    <property type="protein sequence ID" value="CUU85568.1"/>
    <property type="molecule type" value="Genomic_DNA"/>
</dbReference>
<dbReference type="Proteomes" id="UP000052257">
    <property type="component" value="Unassembled WGS sequence"/>
</dbReference>
<sequence>MSKNILFITGTRADFGKMKVLINAVSELPNFEYQIYITGMHMLKKYGNTHTEIKKSGFTNYHKFVNQYLNEPMDMVLANTIQGFSRYVNENRPDLIVIHGDRIEALAGAIVGSLNNILVAHIEGGEKSGTIDDSIRHSITKLSHIHLVCNSEAANRVVQLGESMDNIFVIGSPDIDVMLSNSLPSISDVKDYYNIHFKDYHIVMFHPVTTEYEYFDKYALNLVNAILKSSENFVVIYPNNDFGSNKIFDAYEKLRDKENVLLFPSLSFERFLILLKNAKSIIGNSSAGIREAPLYGVPTINIGTRQNDRIVRLDSIINVAYEEYKILEAINKISKKNIKFNSLSCFGNGNSGALFKQILLNEKFWNIHPQKRFYDILTRN</sequence>
<accession>A0A9W5EVM7</accession>
<dbReference type="GO" id="GO:0008761">
    <property type="term" value="F:UDP-N-acetylglucosamine 2-epimerase activity"/>
    <property type="evidence" value="ECO:0007669"/>
    <property type="project" value="UniProtKB-EC"/>
</dbReference>
<reference evidence="2 3" key="1">
    <citation type="submission" date="2015-11" db="EMBL/GenBank/DDBJ databases">
        <authorList>
            <consortium name="Pathogen Informatics"/>
        </authorList>
    </citation>
    <scope>NUCLEOTIDE SEQUENCE [LARGE SCALE GENOMIC DNA]</scope>
    <source>
        <strain evidence="2 3">006A-0191</strain>
    </source>
</reference>
<dbReference type="SUPFAM" id="SSF53756">
    <property type="entry name" value="UDP-Glycosyltransferase/glycogen phosphorylase"/>
    <property type="match status" value="1"/>
</dbReference>
<dbReference type="PANTHER" id="PTHR43174">
    <property type="entry name" value="UDP-N-ACETYLGLUCOSAMINE 2-EPIMERASE"/>
    <property type="match status" value="1"/>
</dbReference>
<dbReference type="GO" id="GO:0006047">
    <property type="term" value="P:UDP-N-acetylglucosamine metabolic process"/>
    <property type="evidence" value="ECO:0007669"/>
    <property type="project" value="InterPro"/>
</dbReference>
<dbReference type="InterPro" id="IPR029767">
    <property type="entry name" value="WecB-like"/>
</dbReference>